<feature type="signal peptide" evidence="1">
    <location>
        <begin position="1"/>
        <end position="23"/>
    </location>
</feature>
<gene>
    <name evidence="3" type="ordered locus">Mpe_A3706</name>
</gene>
<accession>A2SM70</accession>
<dbReference type="HOGENOM" id="CLU_061511_0_0_4"/>
<proteinExistence type="predicted"/>
<evidence type="ECO:0000313" key="3">
    <source>
        <dbReference type="EMBL" id="ABM96659.1"/>
    </source>
</evidence>
<dbReference type="Pfam" id="PF12849">
    <property type="entry name" value="PBP_like_2"/>
    <property type="match status" value="1"/>
</dbReference>
<dbReference type="RefSeq" id="WP_011831279.1">
    <property type="nucleotide sequence ID" value="NC_008825.1"/>
</dbReference>
<keyword evidence="1" id="KW-0732">Signal</keyword>
<name>A2SM70_METPP</name>
<dbReference type="SUPFAM" id="SSF53850">
    <property type="entry name" value="Periplasmic binding protein-like II"/>
    <property type="match status" value="1"/>
</dbReference>
<feature type="chain" id="PRO_5002646497" evidence="1">
    <location>
        <begin position="24"/>
        <end position="277"/>
    </location>
</feature>
<dbReference type="InterPro" id="IPR052738">
    <property type="entry name" value="ABC-Tungstate_binding"/>
</dbReference>
<feature type="domain" description="PBP" evidence="2">
    <location>
        <begin position="41"/>
        <end position="259"/>
    </location>
</feature>
<reference evidence="3 4" key="1">
    <citation type="journal article" date="2007" name="J. Bacteriol.">
        <title>Whole-genome analysis of the methyl tert-butyl ether-degrading beta-proteobacterium Methylibium petroleiphilum PM1.</title>
        <authorList>
            <person name="Kane S.R."/>
            <person name="Chakicherla A.Y."/>
            <person name="Chain P.S.G."/>
            <person name="Schmidt R."/>
            <person name="Shin M.W."/>
            <person name="Legler T.C."/>
            <person name="Scow K.M."/>
            <person name="Larimer F.W."/>
            <person name="Lucas S.M."/>
            <person name="Richardson P.M."/>
            <person name="Hristova K.R."/>
        </authorList>
    </citation>
    <scope>NUCLEOTIDE SEQUENCE [LARGE SCALE GENOMIC DNA]</scope>
    <source>
        <strain evidence="4">ATCC BAA-1232 / LMG 22953 / PM1</strain>
    </source>
</reference>
<dbReference type="eggNOG" id="COG2998">
    <property type="taxonomic scope" value="Bacteria"/>
</dbReference>
<dbReference type="STRING" id="420662.Mpe_A3706"/>
<evidence type="ECO:0000259" key="2">
    <source>
        <dbReference type="Pfam" id="PF12849"/>
    </source>
</evidence>
<protein>
    <submittedName>
        <fullName evidence="3">Molybdate or tungstate transport</fullName>
    </submittedName>
</protein>
<dbReference type="PANTHER" id="PTHR37945">
    <property type="entry name" value="EXTRACELLULAR TUNGSTATE BINDING PROTEIN"/>
    <property type="match status" value="1"/>
</dbReference>
<evidence type="ECO:0000313" key="4">
    <source>
        <dbReference type="Proteomes" id="UP000000366"/>
    </source>
</evidence>
<dbReference type="EMBL" id="CP000555">
    <property type="protein sequence ID" value="ABM96659.1"/>
    <property type="molecule type" value="Genomic_DNA"/>
</dbReference>
<dbReference type="KEGG" id="mpt:Mpe_A3706"/>
<keyword evidence="4" id="KW-1185">Reference proteome</keyword>
<dbReference type="Gene3D" id="3.40.190.10">
    <property type="entry name" value="Periplasmic binding protein-like II"/>
    <property type="match status" value="2"/>
</dbReference>
<organism evidence="3 4">
    <name type="scientific">Methylibium petroleiphilum (strain ATCC BAA-1232 / LMG 22953 / PM1)</name>
    <dbReference type="NCBI Taxonomy" id="420662"/>
    <lineage>
        <taxon>Bacteria</taxon>
        <taxon>Pseudomonadati</taxon>
        <taxon>Pseudomonadota</taxon>
        <taxon>Betaproteobacteria</taxon>
        <taxon>Burkholderiales</taxon>
        <taxon>Sphaerotilaceae</taxon>
        <taxon>Methylibium</taxon>
    </lineage>
</organism>
<dbReference type="Proteomes" id="UP000000366">
    <property type="component" value="Chromosome"/>
</dbReference>
<dbReference type="AlphaFoldDB" id="A2SM70"/>
<sequence length="277" mass="29187">MFDRRRRRALGALAVALVGPAWAQRGLDRRITVGVEADLQASGLAARLRTAIARDTGLAIDWRPGPSGLLLPQLERGELDAALTQAPELERALERQNLVHDRRPIALGDFVLVGPAPLKATKKSAARGDPAGIAGERDAATALGRIVAAGERGEAVFVTPGEPSGARALEQTLWKAAGPQPVGPWLRAAGPGPTAVLTLARDTGGYAFVERGLWSALGAGSGLAVLVEGDPRLQVSYHVMRSFRVNHPGGKLLVNWLAGPNGRRVVAGFGRGYRRPA</sequence>
<dbReference type="InterPro" id="IPR024370">
    <property type="entry name" value="PBP_domain"/>
</dbReference>
<dbReference type="PANTHER" id="PTHR37945:SF1">
    <property type="entry name" value="EXTRACELLULAR TUNGSTATE BINDING PROTEIN"/>
    <property type="match status" value="1"/>
</dbReference>
<evidence type="ECO:0000256" key="1">
    <source>
        <dbReference type="SAM" id="SignalP"/>
    </source>
</evidence>